<dbReference type="InterPro" id="IPR026881">
    <property type="entry name" value="WYL_dom"/>
</dbReference>
<accession>A0A378Q0V5</accession>
<sequence>MQPSRDKLAERLVNILQKLNAGEALDLNSLAQEFNVSKRTIQRDLLERFSFLALEKDHAGNYRLDAAQLGKFNLEDMRRFARFASVSDLFPKLDQQFFANVLLDSLGNSMDVKGFHYEDIRHKRSEFDTINRAILDNKTLAFFYQRVRQQAGDKSIEFCVEPYKLVNKNGIWYLVAVHDAKIKVFSLTRISLPAIQSQTFTPDTAIKTRIEKGDGIYFEGVMDEVVLKVSREVAVYFTRRAILPNQEIMQEMTDGTLIVMCRKVHEQEVLPLVRYWLPHIEIVAPDTMRAKLTQQLQAYLARPTLGLTDSKTMTQTGAD</sequence>
<evidence type="ECO:0000259" key="3">
    <source>
        <dbReference type="PROSITE" id="PS51000"/>
    </source>
</evidence>
<dbReference type="PROSITE" id="PS52050">
    <property type="entry name" value="WYL"/>
    <property type="match status" value="1"/>
</dbReference>
<evidence type="ECO:0000256" key="1">
    <source>
        <dbReference type="ARBA" id="ARBA00023015"/>
    </source>
</evidence>
<dbReference type="AlphaFoldDB" id="A0A378Q0V5"/>
<dbReference type="InterPro" id="IPR057727">
    <property type="entry name" value="WCX_dom"/>
</dbReference>
<organism evidence="4 5">
    <name type="scientific">Faucicola atlantae</name>
    <dbReference type="NCBI Taxonomy" id="34059"/>
    <lineage>
        <taxon>Bacteria</taxon>
        <taxon>Pseudomonadati</taxon>
        <taxon>Pseudomonadota</taxon>
        <taxon>Gammaproteobacteria</taxon>
        <taxon>Moraxellales</taxon>
        <taxon>Moraxellaceae</taxon>
        <taxon>Faucicola</taxon>
    </lineage>
</organism>
<proteinExistence type="predicted"/>
<reference evidence="4 5" key="1">
    <citation type="submission" date="2018-06" db="EMBL/GenBank/DDBJ databases">
        <authorList>
            <consortium name="Pathogen Informatics"/>
            <person name="Doyle S."/>
        </authorList>
    </citation>
    <scope>NUCLEOTIDE SEQUENCE [LARGE SCALE GENOMIC DNA]</scope>
    <source>
        <strain evidence="4 5">NCTC11091</strain>
    </source>
</reference>
<evidence type="ECO:0000256" key="2">
    <source>
        <dbReference type="ARBA" id="ARBA00023163"/>
    </source>
</evidence>
<evidence type="ECO:0000313" key="5">
    <source>
        <dbReference type="Proteomes" id="UP000255193"/>
    </source>
</evidence>
<dbReference type="PANTHER" id="PTHR34580:SF1">
    <property type="entry name" value="PROTEIN PAFC"/>
    <property type="match status" value="1"/>
</dbReference>
<protein>
    <recommendedName>
        <fullName evidence="3">HTH deoR-type domain-containing protein</fullName>
    </recommendedName>
</protein>
<dbReference type="RefSeq" id="WP_067059632.1">
    <property type="nucleotide sequence ID" value="NZ_MXAO01000096.1"/>
</dbReference>
<keyword evidence="2" id="KW-0804">Transcription</keyword>
<dbReference type="PROSITE" id="PS51000">
    <property type="entry name" value="HTH_DEOR_2"/>
    <property type="match status" value="1"/>
</dbReference>
<feature type="domain" description="HTH deoR-type" evidence="3">
    <location>
        <begin position="8"/>
        <end position="63"/>
    </location>
</feature>
<keyword evidence="1" id="KW-0805">Transcription regulation</keyword>
<dbReference type="Proteomes" id="UP000255193">
    <property type="component" value="Unassembled WGS sequence"/>
</dbReference>
<evidence type="ECO:0000313" key="4">
    <source>
        <dbReference type="EMBL" id="STY94451.1"/>
    </source>
</evidence>
<dbReference type="InterPro" id="IPR013196">
    <property type="entry name" value="HTH_11"/>
</dbReference>
<dbReference type="Pfam" id="PF13280">
    <property type="entry name" value="WYL"/>
    <property type="match status" value="1"/>
</dbReference>
<dbReference type="EMBL" id="UGQA01000001">
    <property type="protein sequence ID" value="STY94451.1"/>
    <property type="molecule type" value="Genomic_DNA"/>
</dbReference>
<dbReference type="Gene3D" id="1.10.10.10">
    <property type="entry name" value="Winged helix-like DNA-binding domain superfamily/Winged helix DNA-binding domain"/>
    <property type="match status" value="1"/>
</dbReference>
<dbReference type="InterPro" id="IPR001034">
    <property type="entry name" value="DeoR_HTH"/>
</dbReference>
<dbReference type="InterPro" id="IPR036388">
    <property type="entry name" value="WH-like_DNA-bd_sf"/>
</dbReference>
<dbReference type="Pfam" id="PF25583">
    <property type="entry name" value="WCX"/>
    <property type="match status" value="1"/>
</dbReference>
<dbReference type="InterPro" id="IPR051534">
    <property type="entry name" value="CBASS_pafABC_assoc_protein"/>
</dbReference>
<dbReference type="GO" id="GO:0003700">
    <property type="term" value="F:DNA-binding transcription factor activity"/>
    <property type="evidence" value="ECO:0007669"/>
    <property type="project" value="InterPro"/>
</dbReference>
<gene>
    <name evidence="4" type="ORF">NCTC11091_00215</name>
</gene>
<dbReference type="PANTHER" id="PTHR34580">
    <property type="match status" value="1"/>
</dbReference>
<dbReference type="Pfam" id="PF08279">
    <property type="entry name" value="HTH_11"/>
    <property type="match status" value="1"/>
</dbReference>
<name>A0A378Q0V5_9GAMM</name>